<feature type="compositionally biased region" description="Basic and acidic residues" evidence="1">
    <location>
        <begin position="343"/>
        <end position="353"/>
    </location>
</feature>
<evidence type="ECO:0000256" key="1">
    <source>
        <dbReference type="SAM" id="MobiDB-lite"/>
    </source>
</evidence>
<dbReference type="OrthoDB" id="2562493at2759"/>
<dbReference type="PANTHER" id="PTHR40465:SF1">
    <property type="entry name" value="DUF6534 DOMAIN-CONTAINING PROTEIN"/>
    <property type="match status" value="1"/>
</dbReference>
<feature type="transmembrane region" description="Helical" evidence="2">
    <location>
        <begin position="98"/>
        <end position="117"/>
    </location>
</feature>
<feature type="transmembrane region" description="Helical" evidence="2">
    <location>
        <begin position="57"/>
        <end position="78"/>
    </location>
</feature>
<dbReference type="VEuPathDB" id="FungiDB:BD410DRAFT_791695"/>
<accession>A0A4Y7PZ46</accession>
<gene>
    <name evidence="4" type="ORF">BD410DRAFT_791695</name>
</gene>
<feature type="region of interest" description="Disordered" evidence="1">
    <location>
        <begin position="325"/>
        <end position="353"/>
    </location>
</feature>
<dbReference type="Pfam" id="PF20152">
    <property type="entry name" value="DUF6534"/>
    <property type="match status" value="1"/>
</dbReference>
<dbReference type="PANTHER" id="PTHR40465">
    <property type="entry name" value="CHROMOSOME 1, WHOLE GENOME SHOTGUN SEQUENCE"/>
    <property type="match status" value="1"/>
</dbReference>
<feature type="domain" description="DUF6534" evidence="3">
    <location>
        <begin position="175"/>
        <end position="261"/>
    </location>
</feature>
<organism evidence="4 5">
    <name type="scientific">Rickenella mellea</name>
    <dbReference type="NCBI Taxonomy" id="50990"/>
    <lineage>
        <taxon>Eukaryota</taxon>
        <taxon>Fungi</taxon>
        <taxon>Dikarya</taxon>
        <taxon>Basidiomycota</taxon>
        <taxon>Agaricomycotina</taxon>
        <taxon>Agaricomycetes</taxon>
        <taxon>Hymenochaetales</taxon>
        <taxon>Rickenellaceae</taxon>
        <taxon>Rickenella</taxon>
    </lineage>
</organism>
<name>A0A4Y7PZ46_9AGAM</name>
<evidence type="ECO:0000313" key="4">
    <source>
        <dbReference type="EMBL" id="TDL19810.1"/>
    </source>
</evidence>
<sequence length="353" mass="39088">MSFESLASVSLNPVLTFDTWGSIFIGLLVSTSLFGVLCLQSYQYYQLNYEDPMRLKSLVGFLFGLNTFHIIMISYGTYTYLVTDFVNPIALEHADWPYIIHIIVNCLIAAIVQFFFADRVWRISKGNRILTGLILTLSVLQLAFGIVVTIRSFHPALFSFLKNMRGDIATSLSSTVACDVLITGGLLYFLDRGRTGFKKTDSIITNLMWFSLSTGLLPAIFAVIQLITFIAMPDNFVNIGISLFLGKLYANSLLATLNGRATARQKWASHRQTVHLTDLPSSSSGNIKANVINAARVAGGRDVKSNPSHEISGVAIYVSQEVKSDHDVHHGQHSSGSSVFEPPRSHFDHRDMP</sequence>
<evidence type="ECO:0000256" key="2">
    <source>
        <dbReference type="SAM" id="Phobius"/>
    </source>
</evidence>
<dbReference type="Proteomes" id="UP000294933">
    <property type="component" value="Unassembled WGS sequence"/>
</dbReference>
<proteinExistence type="predicted"/>
<evidence type="ECO:0000313" key="5">
    <source>
        <dbReference type="Proteomes" id="UP000294933"/>
    </source>
</evidence>
<dbReference type="InterPro" id="IPR045339">
    <property type="entry name" value="DUF6534"/>
</dbReference>
<protein>
    <recommendedName>
        <fullName evidence="3">DUF6534 domain-containing protein</fullName>
    </recommendedName>
</protein>
<keyword evidence="2" id="KW-0812">Transmembrane</keyword>
<keyword evidence="2" id="KW-0472">Membrane</keyword>
<keyword evidence="2" id="KW-1133">Transmembrane helix</keyword>
<keyword evidence="5" id="KW-1185">Reference proteome</keyword>
<feature type="transmembrane region" description="Helical" evidence="2">
    <location>
        <begin position="209"/>
        <end position="230"/>
    </location>
</feature>
<feature type="transmembrane region" description="Helical" evidence="2">
    <location>
        <begin position="20"/>
        <end position="45"/>
    </location>
</feature>
<feature type="transmembrane region" description="Helical" evidence="2">
    <location>
        <begin position="236"/>
        <end position="257"/>
    </location>
</feature>
<dbReference type="EMBL" id="ML170193">
    <property type="protein sequence ID" value="TDL19810.1"/>
    <property type="molecule type" value="Genomic_DNA"/>
</dbReference>
<feature type="transmembrane region" description="Helical" evidence="2">
    <location>
        <begin position="168"/>
        <end position="189"/>
    </location>
</feature>
<feature type="transmembrane region" description="Helical" evidence="2">
    <location>
        <begin position="129"/>
        <end position="148"/>
    </location>
</feature>
<dbReference type="AlphaFoldDB" id="A0A4Y7PZ46"/>
<reference evidence="4 5" key="1">
    <citation type="submission" date="2018-06" db="EMBL/GenBank/DDBJ databases">
        <title>A transcriptomic atlas of mushroom development highlights an independent origin of complex multicellularity.</title>
        <authorList>
            <consortium name="DOE Joint Genome Institute"/>
            <person name="Krizsan K."/>
            <person name="Almasi E."/>
            <person name="Merenyi Z."/>
            <person name="Sahu N."/>
            <person name="Viragh M."/>
            <person name="Koszo T."/>
            <person name="Mondo S."/>
            <person name="Kiss B."/>
            <person name="Balint B."/>
            <person name="Kues U."/>
            <person name="Barry K."/>
            <person name="Hegedus J.C."/>
            <person name="Henrissat B."/>
            <person name="Johnson J."/>
            <person name="Lipzen A."/>
            <person name="Ohm R."/>
            <person name="Nagy I."/>
            <person name="Pangilinan J."/>
            <person name="Yan J."/>
            <person name="Xiong Y."/>
            <person name="Grigoriev I.V."/>
            <person name="Hibbett D.S."/>
            <person name="Nagy L.G."/>
        </authorList>
    </citation>
    <scope>NUCLEOTIDE SEQUENCE [LARGE SCALE GENOMIC DNA]</scope>
    <source>
        <strain evidence="4 5">SZMC22713</strain>
    </source>
</reference>
<evidence type="ECO:0000259" key="3">
    <source>
        <dbReference type="Pfam" id="PF20152"/>
    </source>
</evidence>